<dbReference type="InParanoid" id="A0A1D2VG88"/>
<dbReference type="STRING" id="1344418.A0A1D2VG88"/>
<dbReference type="PANTHER" id="PTHR37799:SF1">
    <property type="entry name" value="SMALL RIBOSOMAL SUBUNIT PROTEIN MS23"/>
    <property type="match status" value="1"/>
</dbReference>
<dbReference type="Proteomes" id="UP000095038">
    <property type="component" value="Unassembled WGS sequence"/>
</dbReference>
<keyword evidence="9" id="KW-1185">Reference proteome</keyword>
<feature type="compositionally biased region" description="Polar residues" evidence="7">
    <location>
        <begin position="229"/>
        <end position="243"/>
    </location>
</feature>
<dbReference type="GO" id="GO:0005763">
    <property type="term" value="C:mitochondrial small ribosomal subunit"/>
    <property type="evidence" value="ECO:0007669"/>
    <property type="project" value="UniProtKB-UniRule"/>
</dbReference>
<sequence length="263" mass="29668">MKLERKALNVLETASHAVNSGLLSKQPVWMPVVAAHPPLKDLIRVPYRLNKLSESRNQDSKTKTKNSNSVFKTNNKDLKPANLYKPSNLNFLADELRSLFYKQHPWELANPKLVVENANGDDNISTNYSSILNVGKALDGEAVVQRSLYIKENSKDLSLLQCYDQARFEFYQAKIHRELAANVAKEEALMAGAVFGKSHIEIGFEQEQNIITQWKKDATFQTKVLDSSKSFGVSQNSSANNLENENKQKSTDEPSDVFNDEYS</sequence>
<keyword evidence="4 6" id="KW-0496">Mitochondrion</keyword>
<reference evidence="9" key="1">
    <citation type="submission" date="2016-05" db="EMBL/GenBank/DDBJ databases">
        <title>Comparative genomics of biotechnologically important yeasts.</title>
        <authorList>
            <consortium name="DOE Joint Genome Institute"/>
            <person name="Riley R."/>
            <person name="Haridas S."/>
            <person name="Wolfe K.H."/>
            <person name="Lopes M.R."/>
            <person name="Hittinger C.T."/>
            <person name="Goker M."/>
            <person name="Salamov A."/>
            <person name="Wisecaver J."/>
            <person name="Long T.M."/>
            <person name="Aerts A.L."/>
            <person name="Barry K."/>
            <person name="Choi C."/>
            <person name="Clum A."/>
            <person name="Coughlan A.Y."/>
            <person name="Deshpande S."/>
            <person name="Douglass A.P."/>
            <person name="Hanson S.J."/>
            <person name="Klenk H.-P."/>
            <person name="Labutti K."/>
            <person name="Lapidus A."/>
            <person name="Lindquist E."/>
            <person name="Lipzen A."/>
            <person name="Meier-Kolthoff J.P."/>
            <person name="Ohm R.A."/>
            <person name="Otillar R.P."/>
            <person name="Pangilinan J."/>
            <person name="Peng Y."/>
            <person name="Rokas A."/>
            <person name="Rosa C.A."/>
            <person name="Scheuner C."/>
            <person name="Sibirny A.A."/>
            <person name="Slot J.C."/>
            <person name="Stielow J.B."/>
            <person name="Sun H."/>
            <person name="Kurtzman C.P."/>
            <person name="Blackwell M."/>
            <person name="Grigoriev I.V."/>
            <person name="Jeffries T.W."/>
        </authorList>
    </citation>
    <scope>NUCLEOTIDE SEQUENCE [LARGE SCALE GENOMIC DNA]</scope>
    <source>
        <strain evidence="9">DSM 1968</strain>
    </source>
</reference>
<dbReference type="InterPro" id="IPR016939">
    <property type="entry name" value="Ribosomal_mS23_fun"/>
</dbReference>
<evidence type="ECO:0000256" key="2">
    <source>
        <dbReference type="ARBA" id="ARBA00009864"/>
    </source>
</evidence>
<dbReference type="AlphaFoldDB" id="A0A1D2VG88"/>
<name>A0A1D2VG88_9ASCO</name>
<feature type="region of interest" description="Disordered" evidence="7">
    <location>
        <begin position="229"/>
        <end position="263"/>
    </location>
</feature>
<comment type="subunit">
    <text evidence="6">Component of the mitochondrial small ribosomal subunit.</text>
</comment>
<accession>A0A1D2VG88</accession>
<dbReference type="GeneID" id="30965441"/>
<dbReference type="PIRSF" id="PIRSF029764">
    <property type="entry name" value="RSM25"/>
    <property type="match status" value="1"/>
</dbReference>
<feature type="compositionally biased region" description="Acidic residues" evidence="7">
    <location>
        <begin position="253"/>
        <end position="263"/>
    </location>
</feature>
<evidence type="ECO:0000256" key="5">
    <source>
        <dbReference type="ARBA" id="ARBA00023274"/>
    </source>
</evidence>
<dbReference type="PANTHER" id="PTHR37799">
    <property type="entry name" value="37S RIBOSOMAL PROTEIN S25, MITOCHONDRIAL"/>
    <property type="match status" value="1"/>
</dbReference>
<comment type="similarity">
    <text evidence="2">Belongs to the mitochondrion-specific ribosomal protein mS23 family.</text>
</comment>
<dbReference type="RefSeq" id="XP_020046942.1">
    <property type="nucleotide sequence ID" value="XM_020191805.1"/>
</dbReference>
<evidence type="ECO:0000256" key="3">
    <source>
        <dbReference type="ARBA" id="ARBA00022980"/>
    </source>
</evidence>
<dbReference type="Pfam" id="PF13741">
    <property type="entry name" value="MRP-S25"/>
    <property type="match status" value="1"/>
</dbReference>
<proteinExistence type="inferred from homology"/>
<protein>
    <recommendedName>
        <fullName evidence="6">37S ribosomal protein S25, mitochondrial</fullName>
    </recommendedName>
</protein>
<dbReference type="FunCoup" id="A0A1D2VG88">
    <property type="interactions" value="160"/>
</dbReference>
<evidence type="ECO:0000256" key="6">
    <source>
        <dbReference type="PIRNR" id="PIRNR029764"/>
    </source>
</evidence>
<dbReference type="GO" id="GO:0003735">
    <property type="term" value="F:structural constituent of ribosome"/>
    <property type="evidence" value="ECO:0007669"/>
    <property type="project" value="UniProtKB-UniRule"/>
</dbReference>
<dbReference type="OrthoDB" id="5542239at2759"/>
<evidence type="ECO:0000256" key="1">
    <source>
        <dbReference type="ARBA" id="ARBA00004173"/>
    </source>
</evidence>
<evidence type="ECO:0000313" key="8">
    <source>
        <dbReference type="EMBL" id="ODV60635.1"/>
    </source>
</evidence>
<evidence type="ECO:0000313" key="9">
    <source>
        <dbReference type="Proteomes" id="UP000095038"/>
    </source>
</evidence>
<evidence type="ECO:0000256" key="7">
    <source>
        <dbReference type="SAM" id="MobiDB-lite"/>
    </source>
</evidence>
<dbReference type="EMBL" id="KV454481">
    <property type="protein sequence ID" value="ODV60635.1"/>
    <property type="molecule type" value="Genomic_DNA"/>
</dbReference>
<evidence type="ECO:0000256" key="4">
    <source>
        <dbReference type="ARBA" id="ARBA00023128"/>
    </source>
</evidence>
<feature type="region of interest" description="Disordered" evidence="7">
    <location>
        <begin position="54"/>
        <end position="73"/>
    </location>
</feature>
<keyword evidence="3 6" id="KW-0689">Ribosomal protein</keyword>
<organism evidence="8 9">
    <name type="scientific">Ascoidea rubescens DSM 1968</name>
    <dbReference type="NCBI Taxonomy" id="1344418"/>
    <lineage>
        <taxon>Eukaryota</taxon>
        <taxon>Fungi</taxon>
        <taxon>Dikarya</taxon>
        <taxon>Ascomycota</taxon>
        <taxon>Saccharomycotina</taxon>
        <taxon>Saccharomycetes</taxon>
        <taxon>Ascoideaceae</taxon>
        <taxon>Ascoidea</taxon>
    </lineage>
</organism>
<keyword evidence="5 6" id="KW-0687">Ribonucleoprotein</keyword>
<comment type="subcellular location">
    <subcellularLocation>
        <location evidence="1 6">Mitochondrion</location>
    </subcellularLocation>
</comment>
<gene>
    <name evidence="8" type="ORF">ASCRUDRAFT_70536</name>
</gene>